<feature type="transmembrane region" description="Helical" evidence="4">
    <location>
        <begin position="12"/>
        <end position="30"/>
    </location>
</feature>
<keyword evidence="2 4" id="KW-1133">Transmembrane helix</keyword>
<evidence type="ECO:0000256" key="2">
    <source>
        <dbReference type="ARBA" id="ARBA00022989"/>
    </source>
</evidence>
<feature type="transmembrane region" description="Helical" evidence="4">
    <location>
        <begin position="325"/>
        <end position="347"/>
    </location>
</feature>
<gene>
    <name evidence="5" type="ORF">ACFS29_19555</name>
</gene>
<feature type="transmembrane region" description="Helical" evidence="4">
    <location>
        <begin position="185"/>
        <end position="206"/>
    </location>
</feature>
<feature type="transmembrane region" description="Helical" evidence="4">
    <location>
        <begin position="354"/>
        <end position="373"/>
    </location>
</feature>
<feature type="transmembrane region" description="Helical" evidence="4">
    <location>
        <begin position="393"/>
        <end position="416"/>
    </location>
</feature>
<protein>
    <submittedName>
        <fullName evidence="5">Nitrate/nitrite transporter</fullName>
    </submittedName>
</protein>
<organism evidence="5 6">
    <name type="scientific">Psychroserpens luteus</name>
    <dbReference type="NCBI Taxonomy" id="1434066"/>
    <lineage>
        <taxon>Bacteria</taxon>
        <taxon>Pseudomonadati</taxon>
        <taxon>Bacteroidota</taxon>
        <taxon>Flavobacteriia</taxon>
        <taxon>Flavobacteriales</taxon>
        <taxon>Flavobacteriaceae</taxon>
        <taxon>Psychroserpens</taxon>
    </lineage>
</organism>
<comment type="caution">
    <text evidence="5">The sequence shown here is derived from an EMBL/GenBank/DDBJ whole genome shotgun (WGS) entry which is preliminary data.</text>
</comment>
<accession>A0ABW5ZXV1</accession>
<dbReference type="Pfam" id="PF07690">
    <property type="entry name" value="MFS_1"/>
    <property type="match status" value="1"/>
</dbReference>
<evidence type="ECO:0000313" key="5">
    <source>
        <dbReference type="EMBL" id="MFD2917859.1"/>
    </source>
</evidence>
<dbReference type="InterPro" id="IPR011701">
    <property type="entry name" value="MFS"/>
</dbReference>
<sequence>MSKQKTTSPAYIIILLILAGEAVFILPFVLQRIFRPTFLEVFAINNVQIGSCFSVYGTVAFFSYFFGGPLADKFKPHILMSVALMLTACGGFYLATYPSLTNLHILYGFWGFTTIFLFWAAMIKATRIWGGKDKQGIAFGFLDGGRGLVAALFGSVGLIIFSLFITKDIELTSLLERQEAFKQVIIYTSVAICIVSVLVFFFLKRLNSSEENITISKSNLTFADFKIVMKIPSVWLLMIIILCAYYAYKMTDVFSLYAKDVMGYDDIESAKVGTYLLYMRPIIGVIIGLLADRTRASLWIVIGFFLMLITSGIFASGIIDDSSTLFFILSIGTMAIGVYSARVLYFATLEESKIPIALTGTAVGFISIIGYTPDIFAGPLMGYFLDAHPGALGLQYTFGVMSIFAGVGLVAAYILYRLPKAKTLK</sequence>
<evidence type="ECO:0000256" key="1">
    <source>
        <dbReference type="ARBA" id="ARBA00022692"/>
    </source>
</evidence>
<feature type="transmembrane region" description="Helical" evidence="4">
    <location>
        <begin position="298"/>
        <end position="319"/>
    </location>
</feature>
<feature type="transmembrane region" description="Helical" evidence="4">
    <location>
        <begin position="107"/>
        <end position="126"/>
    </location>
</feature>
<keyword evidence="6" id="KW-1185">Reference proteome</keyword>
<proteinExistence type="predicted"/>
<reference evidence="6" key="1">
    <citation type="journal article" date="2019" name="Int. J. Syst. Evol. Microbiol.">
        <title>The Global Catalogue of Microorganisms (GCM) 10K type strain sequencing project: providing services to taxonomists for standard genome sequencing and annotation.</title>
        <authorList>
            <consortium name="The Broad Institute Genomics Platform"/>
            <consortium name="The Broad Institute Genome Sequencing Center for Infectious Disease"/>
            <person name="Wu L."/>
            <person name="Ma J."/>
        </authorList>
    </citation>
    <scope>NUCLEOTIDE SEQUENCE [LARGE SCALE GENOMIC DNA]</scope>
    <source>
        <strain evidence="6">KCTC 32514</strain>
    </source>
</reference>
<feature type="transmembrane region" description="Helical" evidence="4">
    <location>
        <begin position="147"/>
        <end position="165"/>
    </location>
</feature>
<name>A0ABW5ZXV1_9FLAO</name>
<feature type="transmembrane region" description="Helical" evidence="4">
    <location>
        <begin position="78"/>
        <end position="95"/>
    </location>
</feature>
<dbReference type="SUPFAM" id="SSF103473">
    <property type="entry name" value="MFS general substrate transporter"/>
    <property type="match status" value="1"/>
</dbReference>
<dbReference type="InterPro" id="IPR036259">
    <property type="entry name" value="MFS_trans_sf"/>
</dbReference>
<dbReference type="RefSeq" id="WP_194506925.1">
    <property type="nucleotide sequence ID" value="NZ_JADILU010000002.1"/>
</dbReference>
<dbReference type="CDD" id="cd06174">
    <property type="entry name" value="MFS"/>
    <property type="match status" value="1"/>
</dbReference>
<feature type="transmembrane region" description="Helical" evidence="4">
    <location>
        <begin position="227"/>
        <end position="248"/>
    </location>
</feature>
<evidence type="ECO:0000256" key="4">
    <source>
        <dbReference type="SAM" id="Phobius"/>
    </source>
</evidence>
<evidence type="ECO:0000313" key="6">
    <source>
        <dbReference type="Proteomes" id="UP001597548"/>
    </source>
</evidence>
<evidence type="ECO:0000256" key="3">
    <source>
        <dbReference type="ARBA" id="ARBA00023136"/>
    </source>
</evidence>
<keyword evidence="1 4" id="KW-0812">Transmembrane</keyword>
<keyword evidence="3 4" id="KW-0472">Membrane</keyword>
<dbReference type="Gene3D" id="1.20.1250.20">
    <property type="entry name" value="MFS general substrate transporter like domains"/>
    <property type="match status" value="2"/>
</dbReference>
<feature type="transmembrane region" description="Helical" evidence="4">
    <location>
        <begin position="42"/>
        <end position="66"/>
    </location>
</feature>
<dbReference type="Proteomes" id="UP001597548">
    <property type="component" value="Unassembled WGS sequence"/>
</dbReference>
<dbReference type="EMBL" id="JBHUOS010000016">
    <property type="protein sequence ID" value="MFD2917859.1"/>
    <property type="molecule type" value="Genomic_DNA"/>
</dbReference>
<feature type="transmembrane region" description="Helical" evidence="4">
    <location>
        <begin position="272"/>
        <end position="291"/>
    </location>
</feature>